<sequence length="64" mass="7406">MKIEDKLMSLMCDMREFSLKKSTVFITGALDLFGWKINATTTNHFKLLSRSTKVQIVLTQHQDD</sequence>
<organism evidence="1 2">
    <name type="scientific">Clunio marinus</name>
    <dbReference type="NCBI Taxonomy" id="568069"/>
    <lineage>
        <taxon>Eukaryota</taxon>
        <taxon>Metazoa</taxon>
        <taxon>Ecdysozoa</taxon>
        <taxon>Arthropoda</taxon>
        <taxon>Hexapoda</taxon>
        <taxon>Insecta</taxon>
        <taxon>Pterygota</taxon>
        <taxon>Neoptera</taxon>
        <taxon>Endopterygota</taxon>
        <taxon>Diptera</taxon>
        <taxon>Nematocera</taxon>
        <taxon>Chironomoidea</taxon>
        <taxon>Chironomidae</taxon>
        <taxon>Clunio</taxon>
    </lineage>
</organism>
<dbReference type="AlphaFoldDB" id="A0A1J1HLF7"/>
<evidence type="ECO:0000313" key="1">
    <source>
        <dbReference type="EMBL" id="CRK87286.1"/>
    </source>
</evidence>
<dbReference type="EMBL" id="CVRI01000004">
    <property type="protein sequence ID" value="CRK87286.1"/>
    <property type="molecule type" value="Genomic_DNA"/>
</dbReference>
<name>A0A1J1HLF7_9DIPT</name>
<gene>
    <name evidence="1" type="ORF">CLUMA_CG001088</name>
</gene>
<protein>
    <submittedName>
        <fullName evidence="1">CLUMA_CG001088, isoform A</fullName>
    </submittedName>
</protein>
<evidence type="ECO:0000313" key="2">
    <source>
        <dbReference type="Proteomes" id="UP000183832"/>
    </source>
</evidence>
<accession>A0A1J1HLF7</accession>
<reference evidence="1 2" key="1">
    <citation type="submission" date="2015-04" db="EMBL/GenBank/DDBJ databases">
        <authorList>
            <person name="Syromyatnikov M.Y."/>
            <person name="Popov V.N."/>
        </authorList>
    </citation>
    <scope>NUCLEOTIDE SEQUENCE [LARGE SCALE GENOMIC DNA]</scope>
</reference>
<proteinExistence type="predicted"/>
<keyword evidence="2" id="KW-1185">Reference proteome</keyword>
<dbReference type="Proteomes" id="UP000183832">
    <property type="component" value="Unassembled WGS sequence"/>
</dbReference>